<comment type="caution">
    <text evidence="3">The sequence shown here is derived from an EMBL/GenBank/DDBJ whole genome shotgun (WGS) entry which is preliminary data.</text>
</comment>
<evidence type="ECO:0000313" key="3">
    <source>
        <dbReference type="EMBL" id="KAJ3476780.1"/>
    </source>
</evidence>
<feature type="region of interest" description="Disordered" evidence="1">
    <location>
        <begin position="1"/>
        <end position="46"/>
    </location>
</feature>
<feature type="compositionally biased region" description="Basic residues" evidence="1">
    <location>
        <begin position="1"/>
        <end position="10"/>
    </location>
</feature>
<dbReference type="EMBL" id="JANAWD010000668">
    <property type="protein sequence ID" value="KAJ3476780.1"/>
    <property type="molecule type" value="Genomic_DNA"/>
</dbReference>
<accession>A0AAD5YDS0</accession>
<evidence type="ECO:0000313" key="4">
    <source>
        <dbReference type="Proteomes" id="UP001212997"/>
    </source>
</evidence>
<feature type="domain" description="F-box" evidence="2">
    <location>
        <begin position="47"/>
        <end position="96"/>
    </location>
</feature>
<feature type="compositionally biased region" description="Polar residues" evidence="1">
    <location>
        <begin position="11"/>
        <end position="21"/>
    </location>
</feature>
<keyword evidence="4" id="KW-1185">Reference proteome</keyword>
<dbReference type="PROSITE" id="PS50181">
    <property type="entry name" value="FBOX"/>
    <property type="match status" value="1"/>
</dbReference>
<dbReference type="SUPFAM" id="SSF81383">
    <property type="entry name" value="F-box domain"/>
    <property type="match status" value="1"/>
</dbReference>
<feature type="compositionally biased region" description="Basic and acidic residues" evidence="1">
    <location>
        <begin position="23"/>
        <end position="37"/>
    </location>
</feature>
<evidence type="ECO:0000259" key="2">
    <source>
        <dbReference type="PROSITE" id="PS50181"/>
    </source>
</evidence>
<name>A0AAD5YDS0_9APHY</name>
<dbReference type="Proteomes" id="UP001212997">
    <property type="component" value="Unassembled WGS sequence"/>
</dbReference>
<dbReference type="Pfam" id="PF00646">
    <property type="entry name" value="F-box"/>
    <property type="match status" value="1"/>
</dbReference>
<protein>
    <recommendedName>
        <fullName evidence="2">F-box domain-containing protein</fullName>
    </recommendedName>
</protein>
<organism evidence="3 4">
    <name type="scientific">Meripilus lineatus</name>
    <dbReference type="NCBI Taxonomy" id="2056292"/>
    <lineage>
        <taxon>Eukaryota</taxon>
        <taxon>Fungi</taxon>
        <taxon>Dikarya</taxon>
        <taxon>Basidiomycota</taxon>
        <taxon>Agaricomycotina</taxon>
        <taxon>Agaricomycetes</taxon>
        <taxon>Polyporales</taxon>
        <taxon>Meripilaceae</taxon>
        <taxon>Meripilus</taxon>
    </lineage>
</organism>
<evidence type="ECO:0000256" key="1">
    <source>
        <dbReference type="SAM" id="MobiDB-lite"/>
    </source>
</evidence>
<dbReference type="InterPro" id="IPR001810">
    <property type="entry name" value="F-box_dom"/>
</dbReference>
<gene>
    <name evidence="3" type="ORF">NLI96_g10925</name>
</gene>
<dbReference type="InterPro" id="IPR036047">
    <property type="entry name" value="F-box-like_dom_sf"/>
</dbReference>
<proteinExistence type="predicted"/>
<dbReference type="AlphaFoldDB" id="A0AAD5YDS0"/>
<reference evidence="3" key="1">
    <citation type="submission" date="2022-07" db="EMBL/GenBank/DDBJ databases">
        <title>Genome Sequence of Physisporinus lineatus.</title>
        <authorList>
            <person name="Buettner E."/>
        </authorList>
    </citation>
    <scope>NUCLEOTIDE SEQUENCE</scope>
    <source>
        <strain evidence="3">VT162</strain>
    </source>
</reference>
<sequence length="608" mass="70041">MPPKRTRKSKPQQAEASSSKTSTRREASESVRLEPPTKRRRTLRGSLQNLPEMPLDILFEVCCHLNPLDVLNLARTNKAFRTLLMNRANVSFWTVARRNVEGLPECPSYLITRNKYARSVARKDDKVAIVSKFKTFSDQKERAIWAAEQKALITQIHEHSAKCEIWETTNKAMRGRKLVEIKQARYEAILGKLRALPGWEIEVEQLGGDSCSPLYRDPLIHQPRPLTEAGWLAVKGVLMPYMEKARRDKIQKIRMDVMRKRFHHLQEAVVSFRKGAPTKFFPNLRDFATCPEVRAIVDVDFDIDIDQESFEPLRPLVWDIVARWKEKQTASLVECIRSQHQFDEDCDITSLATCLGLACRRCSTRFLSYPSILWHSCSINRGWTFQGDYEDYMTCVTRSSAWDASRFKLEEPEIINSITTACGMDFRTVSLEEMDKQDPILIGWMKSEPGIKVVASWRAAVALALSMYCYRVQEWQWRLATSEEKISVASLQPASEAATREVIENAGYWDCAHCLVGFVKRCLDVCTFKKSQMIGHVRTRHNVENPKEEEDYFLEFAPSDLRFHRPVYIKSKQAKLGYGWLARRVCQAMENGEAIEVDSQPPSDQKVE</sequence>
<dbReference type="SMART" id="SM00256">
    <property type="entry name" value="FBOX"/>
    <property type="match status" value="1"/>
</dbReference>